<dbReference type="KEGG" id="cbot:ATE48_17120"/>
<dbReference type="InParanoid" id="A0A1B1ALR1"/>
<dbReference type="Proteomes" id="UP000092498">
    <property type="component" value="Chromosome"/>
</dbReference>
<dbReference type="InterPro" id="IPR022764">
    <property type="entry name" value="Peptidase_S54_rhomboid_dom"/>
</dbReference>
<evidence type="ECO:0000256" key="6">
    <source>
        <dbReference type="ARBA" id="ARBA00023136"/>
    </source>
</evidence>
<keyword evidence="3 7" id="KW-0812">Transmembrane</keyword>
<dbReference type="AlphaFoldDB" id="A0A1B1ALR1"/>
<evidence type="ECO:0000256" key="1">
    <source>
        <dbReference type="ARBA" id="ARBA00004141"/>
    </source>
</evidence>
<sequence>MAAYAAFTLAPVGAQNAVDYAFALIPERFHAGSEYRFEHWYETFGPIFGHAFLHTGWMHLAVNAFFLFGASRLPALRLGAVRYLVVYFWAVAVSALTFLALNWNEQSSAVGASGGVCGMITAFFLSLRPTWREALADPRVRGPLAVLFFLNVVVLGVLAEAGIVQISWEGHLGGFIGGGVAYTLLQRPAPLKPA</sequence>
<evidence type="ECO:0000313" key="9">
    <source>
        <dbReference type="EMBL" id="ANP47507.1"/>
    </source>
</evidence>
<name>A0A1B1ALR1_9PROT</name>
<feature type="transmembrane region" description="Helical" evidence="7">
    <location>
        <begin position="146"/>
        <end position="168"/>
    </location>
</feature>
<dbReference type="STRING" id="1759059.ATE48_17120"/>
<dbReference type="InterPro" id="IPR050925">
    <property type="entry name" value="Rhomboid_protease_S54"/>
</dbReference>
<keyword evidence="5 7" id="KW-1133">Transmembrane helix</keyword>
<evidence type="ECO:0000259" key="8">
    <source>
        <dbReference type="Pfam" id="PF01694"/>
    </source>
</evidence>
<dbReference type="GO" id="GO:0016020">
    <property type="term" value="C:membrane"/>
    <property type="evidence" value="ECO:0007669"/>
    <property type="project" value="UniProtKB-SubCell"/>
</dbReference>
<dbReference type="GO" id="GO:0004252">
    <property type="term" value="F:serine-type endopeptidase activity"/>
    <property type="evidence" value="ECO:0007669"/>
    <property type="project" value="InterPro"/>
</dbReference>
<evidence type="ECO:0000256" key="7">
    <source>
        <dbReference type="SAM" id="Phobius"/>
    </source>
</evidence>
<proteinExistence type="inferred from homology"/>
<keyword evidence="10" id="KW-1185">Reference proteome</keyword>
<evidence type="ECO:0000313" key="10">
    <source>
        <dbReference type="Proteomes" id="UP000092498"/>
    </source>
</evidence>
<gene>
    <name evidence="9" type="ORF">ATE48_17120</name>
</gene>
<keyword evidence="4" id="KW-0378">Hydrolase</keyword>
<protein>
    <recommendedName>
        <fullName evidence="8">Peptidase S54 rhomboid domain-containing protein</fullName>
    </recommendedName>
</protein>
<keyword evidence="6 7" id="KW-0472">Membrane</keyword>
<feature type="transmembrane region" description="Helical" evidence="7">
    <location>
        <begin position="80"/>
        <end position="101"/>
    </location>
</feature>
<dbReference type="SUPFAM" id="SSF144091">
    <property type="entry name" value="Rhomboid-like"/>
    <property type="match status" value="1"/>
</dbReference>
<evidence type="ECO:0000256" key="3">
    <source>
        <dbReference type="ARBA" id="ARBA00022692"/>
    </source>
</evidence>
<comment type="subcellular location">
    <subcellularLocation>
        <location evidence="1">Membrane</location>
        <topology evidence="1">Multi-pass membrane protein</topology>
    </subcellularLocation>
</comment>
<feature type="domain" description="Peptidase S54 rhomboid" evidence="8">
    <location>
        <begin position="47"/>
        <end position="184"/>
    </location>
</feature>
<dbReference type="PANTHER" id="PTHR43731:SF14">
    <property type="entry name" value="PRESENILIN-ASSOCIATED RHOMBOID-LIKE PROTEIN, MITOCHONDRIAL"/>
    <property type="match status" value="1"/>
</dbReference>
<dbReference type="Gene3D" id="1.20.1540.10">
    <property type="entry name" value="Rhomboid-like"/>
    <property type="match status" value="1"/>
</dbReference>
<comment type="similarity">
    <text evidence="2">Belongs to the peptidase S54 family.</text>
</comment>
<accession>A0A1B1ALR1</accession>
<feature type="transmembrane region" description="Helical" evidence="7">
    <location>
        <begin position="47"/>
        <end position="68"/>
    </location>
</feature>
<dbReference type="InterPro" id="IPR035952">
    <property type="entry name" value="Rhomboid-like_sf"/>
</dbReference>
<reference evidence="9 10" key="1">
    <citation type="submission" date="2015-11" db="EMBL/GenBank/DDBJ databases">
        <title>Whole-Genome Sequence of Candidatus Oderbacter manganicum from the National Park Lower Oder Valley, Germany.</title>
        <authorList>
            <person name="Braun B."/>
            <person name="Liere K."/>
            <person name="Szewzyk U."/>
        </authorList>
    </citation>
    <scope>NUCLEOTIDE SEQUENCE [LARGE SCALE GENOMIC DNA]</scope>
    <source>
        <strain evidence="9 10">OTSz_A_272</strain>
    </source>
</reference>
<dbReference type="Pfam" id="PF01694">
    <property type="entry name" value="Rhomboid"/>
    <property type="match status" value="1"/>
</dbReference>
<organism evidence="9 10">
    <name type="scientific">Candidatus Viadribacter manganicus</name>
    <dbReference type="NCBI Taxonomy" id="1759059"/>
    <lineage>
        <taxon>Bacteria</taxon>
        <taxon>Pseudomonadati</taxon>
        <taxon>Pseudomonadota</taxon>
        <taxon>Alphaproteobacteria</taxon>
        <taxon>Hyphomonadales</taxon>
        <taxon>Hyphomonadaceae</taxon>
        <taxon>Candidatus Viadribacter</taxon>
    </lineage>
</organism>
<evidence type="ECO:0000256" key="5">
    <source>
        <dbReference type="ARBA" id="ARBA00022989"/>
    </source>
</evidence>
<evidence type="ECO:0000256" key="4">
    <source>
        <dbReference type="ARBA" id="ARBA00022801"/>
    </source>
</evidence>
<feature type="transmembrane region" description="Helical" evidence="7">
    <location>
        <begin position="107"/>
        <end position="125"/>
    </location>
</feature>
<evidence type="ECO:0000256" key="2">
    <source>
        <dbReference type="ARBA" id="ARBA00009045"/>
    </source>
</evidence>
<dbReference type="PANTHER" id="PTHR43731">
    <property type="entry name" value="RHOMBOID PROTEASE"/>
    <property type="match status" value="1"/>
</dbReference>
<dbReference type="EMBL" id="CP013244">
    <property type="protein sequence ID" value="ANP47507.1"/>
    <property type="molecule type" value="Genomic_DNA"/>
</dbReference>